<evidence type="ECO:0000256" key="7">
    <source>
        <dbReference type="RuleBase" id="RU363032"/>
    </source>
</evidence>
<comment type="caution">
    <text evidence="9">The sequence shown here is derived from an EMBL/GenBank/DDBJ whole genome shotgun (WGS) entry which is preliminary data.</text>
</comment>
<feature type="transmembrane region" description="Helical" evidence="7">
    <location>
        <begin position="189"/>
        <end position="215"/>
    </location>
</feature>
<feature type="transmembrane region" description="Helical" evidence="7">
    <location>
        <begin position="241"/>
        <end position="260"/>
    </location>
</feature>
<dbReference type="InterPro" id="IPR000515">
    <property type="entry name" value="MetI-like"/>
</dbReference>
<keyword evidence="5 7" id="KW-1133">Transmembrane helix</keyword>
<keyword evidence="2 7" id="KW-0813">Transport</keyword>
<dbReference type="EMBL" id="JBEPCU010000731">
    <property type="protein sequence ID" value="MER6981289.1"/>
    <property type="molecule type" value="Genomic_DNA"/>
</dbReference>
<dbReference type="PANTHER" id="PTHR43386:SF25">
    <property type="entry name" value="PEPTIDE ABC TRANSPORTER PERMEASE PROTEIN"/>
    <property type="match status" value="1"/>
</dbReference>
<dbReference type="PANTHER" id="PTHR43386">
    <property type="entry name" value="OLIGOPEPTIDE TRANSPORT SYSTEM PERMEASE PROTEIN APPC"/>
    <property type="match status" value="1"/>
</dbReference>
<evidence type="ECO:0000313" key="10">
    <source>
        <dbReference type="Proteomes" id="UP001458415"/>
    </source>
</evidence>
<evidence type="ECO:0000256" key="1">
    <source>
        <dbReference type="ARBA" id="ARBA00004651"/>
    </source>
</evidence>
<evidence type="ECO:0000256" key="2">
    <source>
        <dbReference type="ARBA" id="ARBA00022448"/>
    </source>
</evidence>
<comment type="similarity">
    <text evidence="7">Belongs to the binding-protein-dependent transport system permease family.</text>
</comment>
<evidence type="ECO:0000256" key="3">
    <source>
        <dbReference type="ARBA" id="ARBA00022475"/>
    </source>
</evidence>
<dbReference type="InterPro" id="IPR050366">
    <property type="entry name" value="BP-dependent_transpt_permease"/>
</dbReference>
<accession>A0ABV1WAR4</accession>
<feature type="transmembrane region" description="Helical" evidence="7">
    <location>
        <begin position="73"/>
        <end position="96"/>
    </location>
</feature>
<evidence type="ECO:0000256" key="4">
    <source>
        <dbReference type="ARBA" id="ARBA00022692"/>
    </source>
</evidence>
<dbReference type="Proteomes" id="UP001458415">
    <property type="component" value="Unassembled WGS sequence"/>
</dbReference>
<sequence length="270" mass="27701">MRTRLGPTGLAAVALLAVIAVVSTCAPLLAPYDPDRPDLLNALAGSTGSHLLGGDALGRDILSRLMFGARTTLLGPLITIALSTVVGTALAITAAWSGGRVDAVISRLLDVLFAVPGIVFALVTVAVLGPGMTGVVIGLSVAYMPYVARVVRSAALRERNLPYVAAAWLQGRSAVAICWRHLLPNLRPLIVAQSVSAFGFAIIDLAAISFLGLGVQPPSADWGLMVKSGLDGAMRGRPMEAISAGVLIVVVVVAVTALGDRLGSRQGGAR</sequence>
<gene>
    <name evidence="9" type="ORF">ABT317_31035</name>
</gene>
<dbReference type="SUPFAM" id="SSF161098">
    <property type="entry name" value="MetI-like"/>
    <property type="match status" value="1"/>
</dbReference>
<keyword evidence="3" id="KW-1003">Cell membrane</keyword>
<dbReference type="CDD" id="cd06261">
    <property type="entry name" value="TM_PBP2"/>
    <property type="match status" value="1"/>
</dbReference>
<reference evidence="9 10" key="1">
    <citation type="submission" date="2024-06" db="EMBL/GenBank/DDBJ databases">
        <title>The Natural Products Discovery Center: Release of the First 8490 Sequenced Strains for Exploring Actinobacteria Biosynthetic Diversity.</title>
        <authorList>
            <person name="Kalkreuter E."/>
            <person name="Kautsar S.A."/>
            <person name="Yang D."/>
            <person name="Bader C.D."/>
            <person name="Teijaro C.N."/>
            <person name="Fluegel L."/>
            <person name="Davis C.M."/>
            <person name="Simpson J.R."/>
            <person name="Lauterbach L."/>
            <person name="Steele A.D."/>
            <person name="Gui C."/>
            <person name="Meng S."/>
            <person name="Li G."/>
            <person name="Viehrig K."/>
            <person name="Ye F."/>
            <person name="Su P."/>
            <person name="Kiefer A.F."/>
            <person name="Nichols A."/>
            <person name="Cepeda A.J."/>
            <person name="Yan W."/>
            <person name="Fan B."/>
            <person name="Jiang Y."/>
            <person name="Adhikari A."/>
            <person name="Zheng C.-J."/>
            <person name="Schuster L."/>
            <person name="Cowan T.M."/>
            <person name="Smanski M.J."/>
            <person name="Chevrette M.G."/>
            <person name="De Carvalho L.P.S."/>
            <person name="Shen B."/>
        </authorList>
    </citation>
    <scope>NUCLEOTIDE SEQUENCE [LARGE SCALE GENOMIC DNA]</scope>
    <source>
        <strain evidence="9 10">NPDC000634</strain>
    </source>
</reference>
<evidence type="ECO:0000256" key="5">
    <source>
        <dbReference type="ARBA" id="ARBA00022989"/>
    </source>
</evidence>
<evidence type="ECO:0000256" key="6">
    <source>
        <dbReference type="ARBA" id="ARBA00023136"/>
    </source>
</evidence>
<feature type="domain" description="ABC transmembrane type-1" evidence="8">
    <location>
        <begin position="69"/>
        <end position="259"/>
    </location>
</feature>
<name>A0ABV1WAR4_9ACTN</name>
<keyword evidence="4 7" id="KW-0812">Transmembrane</keyword>
<feature type="transmembrane region" description="Helical" evidence="7">
    <location>
        <begin position="108"/>
        <end position="128"/>
    </location>
</feature>
<proteinExistence type="inferred from homology"/>
<dbReference type="Pfam" id="PF00528">
    <property type="entry name" value="BPD_transp_1"/>
    <property type="match status" value="1"/>
</dbReference>
<dbReference type="InterPro" id="IPR035906">
    <property type="entry name" value="MetI-like_sf"/>
</dbReference>
<organism evidence="9 10">
    <name type="scientific">Streptomyces carpinensis</name>
    <dbReference type="NCBI Taxonomy" id="66369"/>
    <lineage>
        <taxon>Bacteria</taxon>
        <taxon>Bacillati</taxon>
        <taxon>Actinomycetota</taxon>
        <taxon>Actinomycetes</taxon>
        <taxon>Kitasatosporales</taxon>
        <taxon>Streptomycetaceae</taxon>
        <taxon>Streptomyces</taxon>
    </lineage>
</organism>
<evidence type="ECO:0000313" key="9">
    <source>
        <dbReference type="EMBL" id="MER6981289.1"/>
    </source>
</evidence>
<dbReference type="PROSITE" id="PS50928">
    <property type="entry name" value="ABC_TM1"/>
    <property type="match status" value="1"/>
</dbReference>
<comment type="subcellular location">
    <subcellularLocation>
        <location evidence="1 7">Cell membrane</location>
        <topology evidence="1 7">Multi-pass membrane protein</topology>
    </subcellularLocation>
</comment>
<dbReference type="RefSeq" id="WP_086722447.1">
    <property type="nucleotide sequence ID" value="NZ_MUBM01000007.1"/>
</dbReference>
<keyword evidence="6 7" id="KW-0472">Membrane</keyword>
<keyword evidence="10" id="KW-1185">Reference proteome</keyword>
<evidence type="ECO:0000259" key="8">
    <source>
        <dbReference type="PROSITE" id="PS50928"/>
    </source>
</evidence>
<dbReference type="Gene3D" id="1.10.3720.10">
    <property type="entry name" value="MetI-like"/>
    <property type="match status" value="1"/>
</dbReference>
<protein>
    <submittedName>
        <fullName evidence="9">ABC transporter permease</fullName>
    </submittedName>
</protein>